<dbReference type="Gene3D" id="1.10.1220.10">
    <property type="entry name" value="Met repressor-like"/>
    <property type="match status" value="1"/>
</dbReference>
<keyword evidence="3" id="KW-1185">Reference proteome</keyword>
<dbReference type="InterPro" id="IPR004322">
    <property type="entry name" value="Plasmid_replicase_bac"/>
</dbReference>
<evidence type="ECO:0000313" key="2">
    <source>
        <dbReference type="EMBL" id="MBE0401917.1"/>
    </source>
</evidence>
<evidence type="ECO:0000259" key="1">
    <source>
        <dbReference type="SMART" id="SM00942"/>
    </source>
</evidence>
<sequence>DLGAPPPTIVAQNPQNGHAHLIYGLDVPVRTAPDAKSAPLRYAAAVDCALRAVLGADEDYAGLICKNPLHPHWRVTEWEPRLYELGDLDSWLDLSPYADRRKRLPAYGLGRNCNLFEYLRTWAYRAIRQGWPEYGRWLEACLSRAEGYNISEFSGTKAGKLPASEVKATAKSVARYTHKYFSQEGFSQWQARNGRKGGIASGKARRQGSEAESQPWAVLGVSRRTYYNRKRLGKL</sequence>
<name>A0ABR9F830_9GAMM</name>
<feature type="domain" description="Primase C-terminal 1" evidence="1">
    <location>
        <begin position="100"/>
        <end position="179"/>
    </location>
</feature>
<dbReference type="EMBL" id="RRZD01000037">
    <property type="protein sequence ID" value="MBE0401917.1"/>
    <property type="molecule type" value="Genomic_DNA"/>
</dbReference>
<dbReference type="RefSeq" id="WP_192536330.1">
    <property type="nucleotide sequence ID" value="NZ_RRZD01000037.1"/>
</dbReference>
<organism evidence="2 3">
    <name type="scientific">Halomonas casei</name>
    <dbReference type="NCBI Taxonomy" id="2742613"/>
    <lineage>
        <taxon>Bacteria</taxon>
        <taxon>Pseudomonadati</taxon>
        <taxon>Pseudomonadota</taxon>
        <taxon>Gammaproteobacteria</taxon>
        <taxon>Oceanospirillales</taxon>
        <taxon>Halomonadaceae</taxon>
        <taxon>Halomonas</taxon>
    </lineage>
</organism>
<evidence type="ECO:0000313" key="3">
    <source>
        <dbReference type="Proteomes" id="UP001645039"/>
    </source>
</evidence>
<dbReference type="InterPro" id="IPR013321">
    <property type="entry name" value="Arc_rbn_hlx_hlx"/>
</dbReference>
<accession>A0ABR9F830</accession>
<dbReference type="SMART" id="SM00942">
    <property type="entry name" value="PriCT_1"/>
    <property type="match status" value="1"/>
</dbReference>
<dbReference type="Gene3D" id="1.10.340.50">
    <property type="match status" value="1"/>
</dbReference>
<proteinExistence type="predicted"/>
<feature type="non-terminal residue" evidence="2">
    <location>
        <position position="1"/>
    </location>
</feature>
<comment type="caution">
    <text evidence="2">The sequence shown here is derived from an EMBL/GenBank/DDBJ whole genome shotgun (WGS) entry which is preliminary data.</text>
</comment>
<protein>
    <submittedName>
        <fullName evidence="2">Replication initiation protein</fullName>
    </submittedName>
</protein>
<dbReference type="Proteomes" id="UP001645039">
    <property type="component" value="Unassembled WGS sequence"/>
</dbReference>
<gene>
    <name evidence="2" type="ORF">EI168_17720</name>
</gene>
<dbReference type="Pfam" id="PF03090">
    <property type="entry name" value="Replicase"/>
    <property type="match status" value="1"/>
</dbReference>
<reference evidence="2 3" key="1">
    <citation type="submission" date="2020-07" db="EMBL/GenBank/DDBJ databases">
        <title>Halophilic bacteria isolated from french cheeses.</title>
        <authorList>
            <person name="Kothe C.I."/>
            <person name="Farah-Kraiem B."/>
            <person name="Renault P."/>
            <person name="Dridi B."/>
        </authorList>
    </citation>
    <scope>NUCLEOTIDE SEQUENCE [LARGE SCALE GENOMIC DNA]</scope>
    <source>
        <strain evidence="2 3">FME1</strain>
    </source>
</reference>
<dbReference type="InterPro" id="IPR014820">
    <property type="entry name" value="PriCT_1"/>
</dbReference>